<evidence type="ECO:0000313" key="1">
    <source>
        <dbReference type="EMBL" id="KAK4329361.1"/>
    </source>
</evidence>
<reference evidence="1" key="1">
    <citation type="submission" date="2023-11" db="EMBL/GenBank/DDBJ databases">
        <title>Genome assemblies of two species of porcelain crab, Petrolisthes cinctipes and Petrolisthes manimaculis (Anomura: Porcellanidae).</title>
        <authorList>
            <person name="Angst P."/>
        </authorList>
    </citation>
    <scope>NUCLEOTIDE SEQUENCE</scope>
    <source>
        <strain evidence="1">PB745_02</strain>
        <tissue evidence="1">Gill</tissue>
    </source>
</reference>
<comment type="caution">
    <text evidence="1">The sequence shown here is derived from an EMBL/GenBank/DDBJ whole genome shotgun (WGS) entry which is preliminary data.</text>
</comment>
<gene>
    <name evidence="1" type="ORF">Pmani_000284</name>
</gene>
<organism evidence="1 2">
    <name type="scientific">Petrolisthes manimaculis</name>
    <dbReference type="NCBI Taxonomy" id="1843537"/>
    <lineage>
        <taxon>Eukaryota</taxon>
        <taxon>Metazoa</taxon>
        <taxon>Ecdysozoa</taxon>
        <taxon>Arthropoda</taxon>
        <taxon>Crustacea</taxon>
        <taxon>Multicrustacea</taxon>
        <taxon>Malacostraca</taxon>
        <taxon>Eumalacostraca</taxon>
        <taxon>Eucarida</taxon>
        <taxon>Decapoda</taxon>
        <taxon>Pleocyemata</taxon>
        <taxon>Anomura</taxon>
        <taxon>Galatheoidea</taxon>
        <taxon>Porcellanidae</taxon>
        <taxon>Petrolisthes</taxon>
    </lineage>
</organism>
<sequence>MEILTVEAGGVLVKNTVTKVVTTDGPDGEGKLGTLHDSITVVTGLDSTRVSADASVNFSSPLRLPSNIFTRPAEVLRSCDVKYGLFSGIQVAVPSIIH</sequence>
<dbReference type="EMBL" id="JAWZYT010000019">
    <property type="protein sequence ID" value="KAK4329361.1"/>
    <property type="molecule type" value="Genomic_DNA"/>
</dbReference>
<name>A0AAE1UQH9_9EUCA</name>
<protein>
    <submittedName>
        <fullName evidence="1">Uncharacterized protein</fullName>
    </submittedName>
</protein>
<accession>A0AAE1UQH9</accession>
<dbReference type="Proteomes" id="UP001292094">
    <property type="component" value="Unassembled WGS sequence"/>
</dbReference>
<evidence type="ECO:0000313" key="2">
    <source>
        <dbReference type="Proteomes" id="UP001292094"/>
    </source>
</evidence>
<proteinExistence type="predicted"/>
<keyword evidence="2" id="KW-1185">Reference proteome</keyword>
<dbReference type="AlphaFoldDB" id="A0AAE1UQH9"/>